<organism evidence="8 9">
    <name type="scientific">Candidatus Magasanikbacteria bacterium RIFOXYB1_FULL_40_15</name>
    <dbReference type="NCBI Taxonomy" id="1798697"/>
    <lineage>
        <taxon>Bacteria</taxon>
        <taxon>Candidatus Magasanikiibacteriota</taxon>
    </lineage>
</organism>
<keyword evidence="4 7" id="KW-0255">Endonuclease</keyword>
<evidence type="ECO:0000256" key="4">
    <source>
        <dbReference type="ARBA" id="ARBA00022759"/>
    </source>
</evidence>
<feature type="binding site" evidence="7">
    <location>
        <position position="110"/>
    </location>
    <ligand>
        <name>Zn(2+)</name>
        <dbReference type="ChEBI" id="CHEBI:29105"/>
        <note>catalytic</note>
    </ligand>
</feature>
<comment type="cofactor">
    <cofactor evidence="7">
        <name>Zn(2+)</name>
        <dbReference type="ChEBI" id="CHEBI:29105"/>
    </cofactor>
    <text evidence="7">Binds 1 zinc ion.</text>
</comment>
<keyword evidence="5 7" id="KW-0378">Hydrolase</keyword>
<evidence type="ECO:0000256" key="5">
    <source>
        <dbReference type="ARBA" id="ARBA00022801"/>
    </source>
</evidence>
<dbReference type="Pfam" id="PF02130">
    <property type="entry name" value="YbeY"/>
    <property type="match status" value="1"/>
</dbReference>
<comment type="subcellular location">
    <subcellularLocation>
        <location evidence="7">Cytoplasm</location>
    </subcellularLocation>
</comment>
<proteinExistence type="inferred from homology"/>
<dbReference type="GO" id="GO:0006364">
    <property type="term" value="P:rRNA processing"/>
    <property type="evidence" value="ECO:0007669"/>
    <property type="project" value="UniProtKB-UniRule"/>
</dbReference>
<dbReference type="EC" id="3.1.-.-" evidence="7"/>
<evidence type="ECO:0000256" key="2">
    <source>
        <dbReference type="ARBA" id="ARBA00022722"/>
    </source>
</evidence>
<dbReference type="InterPro" id="IPR002036">
    <property type="entry name" value="YbeY"/>
</dbReference>
<dbReference type="GO" id="GO:0008270">
    <property type="term" value="F:zinc ion binding"/>
    <property type="evidence" value="ECO:0007669"/>
    <property type="project" value="UniProtKB-UniRule"/>
</dbReference>
<dbReference type="Gene3D" id="3.40.390.30">
    <property type="entry name" value="Metalloproteases ('zincins'), catalytic domain"/>
    <property type="match status" value="1"/>
</dbReference>
<dbReference type="NCBIfam" id="TIGR00043">
    <property type="entry name" value="rRNA maturation RNase YbeY"/>
    <property type="match status" value="1"/>
</dbReference>
<dbReference type="PANTHER" id="PTHR46986:SF1">
    <property type="entry name" value="ENDORIBONUCLEASE YBEY, CHLOROPLASTIC"/>
    <property type="match status" value="1"/>
</dbReference>
<comment type="caution">
    <text evidence="8">The sequence shown here is derived from an EMBL/GenBank/DDBJ whole genome shotgun (WGS) entry which is preliminary data.</text>
</comment>
<dbReference type="Proteomes" id="UP000176300">
    <property type="component" value="Unassembled WGS sequence"/>
</dbReference>
<dbReference type="STRING" id="1798697.A2373_02095"/>
<sequence length="140" mass="16438">MSYNIYQSVRYVKLSKKYIESVIETVMVDLKKKNKEISVHLVGDKKMKTMNRIYRKINKTTDVIAFAVQEGRVFDEADLGDIFINVNQVERQAKKQSIPYKEEFARVLIHGILHLNGYDHATEKEEKKMFGIQEKILEKI</sequence>
<keyword evidence="6 7" id="KW-0862">Zinc</keyword>
<evidence type="ECO:0000256" key="3">
    <source>
        <dbReference type="ARBA" id="ARBA00022723"/>
    </source>
</evidence>
<keyword evidence="2 7" id="KW-0540">Nuclease</keyword>
<feature type="binding site" evidence="7">
    <location>
        <position position="114"/>
    </location>
    <ligand>
        <name>Zn(2+)</name>
        <dbReference type="ChEBI" id="CHEBI:29105"/>
        <note>catalytic</note>
    </ligand>
</feature>
<gene>
    <name evidence="7" type="primary">ybeY</name>
    <name evidence="8" type="ORF">A2373_02095</name>
</gene>
<reference evidence="8 9" key="1">
    <citation type="journal article" date="2016" name="Nat. Commun.">
        <title>Thousands of microbial genomes shed light on interconnected biogeochemical processes in an aquifer system.</title>
        <authorList>
            <person name="Anantharaman K."/>
            <person name="Brown C.T."/>
            <person name="Hug L.A."/>
            <person name="Sharon I."/>
            <person name="Castelle C.J."/>
            <person name="Probst A.J."/>
            <person name="Thomas B.C."/>
            <person name="Singh A."/>
            <person name="Wilkins M.J."/>
            <person name="Karaoz U."/>
            <person name="Brodie E.L."/>
            <person name="Williams K.H."/>
            <person name="Hubbard S.S."/>
            <person name="Banfield J.F."/>
        </authorList>
    </citation>
    <scope>NUCLEOTIDE SEQUENCE [LARGE SCALE GENOMIC DNA]</scope>
</reference>
<dbReference type="PROSITE" id="PS01306">
    <property type="entry name" value="UPF0054"/>
    <property type="match status" value="1"/>
</dbReference>
<dbReference type="InterPro" id="IPR020549">
    <property type="entry name" value="YbeY_CS"/>
</dbReference>
<dbReference type="PANTHER" id="PTHR46986">
    <property type="entry name" value="ENDORIBONUCLEASE YBEY, CHLOROPLASTIC"/>
    <property type="match status" value="1"/>
</dbReference>
<comment type="function">
    <text evidence="7">Single strand-specific metallo-endoribonuclease involved in late-stage 70S ribosome quality control and in maturation of the 3' terminus of the 16S rRNA.</text>
</comment>
<comment type="similarity">
    <text evidence="1 7">Belongs to the endoribonuclease YbeY family.</text>
</comment>
<protein>
    <recommendedName>
        <fullName evidence="7">Endoribonuclease YbeY</fullName>
        <ecNumber evidence="7">3.1.-.-</ecNumber>
    </recommendedName>
</protein>
<feature type="binding site" evidence="7">
    <location>
        <position position="120"/>
    </location>
    <ligand>
        <name>Zn(2+)</name>
        <dbReference type="ChEBI" id="CHEBI:29105"/>
        <note>catalytic</note>
    </ligand>
</feature>
<accession>A0A1F6NHS5</accession>
<dbReference type="AlphaFoldDB" id="A0A1F6NHS5"/>
<evidence type="ECO:0000256" key="7">
    <source>
        <dbReference type="HAMAP-Rule" id="MF_00009"/>
    </source>
</evidence>
<evidence type="ECO:0000256" key="6">
    <source>
        <dbReference type="ARBA" id="ARBA00022833"/>
    </source>
</evidence>
<name>A0A1F6NHS5_9BACT</name>
<keyword evidence="7" id="KW-0963">Cytoplasm</keyword>
<evidence type="ECO:0000313" key="9">
    <source>
        <dbReference type="Proteomes" id="UP000176300"/>
    </source>
</evidence>
<keyword evidence="3 7" id="KW-0479">Metal-binding</keyword>
<keyword evidence="7" id="KW-0698">rRNA processing</keyword>
<dbReference type="GO" id="GO:0004521">
    <property type="term" value="F:RNA endonuclease activity"/>
    <property type="evidence" value="ECO:0007669"/>
    <property type="project" value="UniProtKB-UniRule"/>
</dbReference>
<dbReference type="GO" id="GO:0004222">
    <property type="term" value="F:metalloendopeptidase activity"/>
    <property type="evidence" value="ECO:0007669"/>
    <property type="project" value="InterPro"/>
</dbReference>
<dbReference type="SUPFAM" id="SSF55486">
    <property type="entry name" value="Metalloproteases ('zincins'), catalytic domain"/>
    <property type="match status" value="1"/>
</dbReference>
<dbReference type="HAMAP" id="MF_00009">
    <property type="entry name" value="Endoribonucl_YbeY"/>
    <property type="match status" value="1"/>
</dbReference>
<dbReference type="GO" id="GO:0005737">
    <property type="term" value="C:cytoplasm"/>
    <property type="evidence" value="ECO:0007669"/>
    <property type="project" value="UniProtKB-SubCell"/>
</dbReference>
<dbReference type="InterPro" id="IPR023091">
    <property type="entry name" value="MetalPrtase_cat_dom_sf_prd"/>
</dbReference>
<evidence type="ECO:0000313" key="8">
    <source>
        <dbReference type="EMBL" id="OGH83431.1"/>
    </source>
</evidence>
<dbReference type="EMBL" id="MFQS01000013">
    <property type="protein sequence ID" value="OGH83431.1"/>
    <property type="molecule type" value="Genomic_DNA"/>
</dbReference>
<evidence type="ECO:0000256" key="1">
    <source>
        <dbReference type="ARBA" id="ARBA00010875"/>
    </source>
</evidence>
<keyword evidence="7" id="KW-0690">Ribosome biogenesis</keyword>